<dbReference type="InterPro" id="IPR052514">
    <property type="entry name" value="SAM-dependent_MTase"/>
</dbReference>
<dbReference type="InterPro" id="IPR029063">
    <property type="entry name" value="SAM-dependent_MTases_sf"/>
</dbReference>
<evidence type="ECO:0000313" key="2">
    <source>
        <dbReference type="EMBL" id="MDM4018854.1"/>
    </source>
</evidence>
<dbReference type="Gene3D" id="3.40.50.150">
    <property type="entry name" value="Vaccinia Virus protein VP39"/>
    <property type="match status" value="1"/>
</dbReference>
<dbReference type="RefSeq" id="WP_289166838.1">
    <property type="nucleotide sequence ID" value="NZ_JASZZN010000027.1"/>
</dbReference>
<dbReference type="PANTHER" id="PTHR34203">
    <property type="entry name" value="METHYLTRANSFERASE, FKBM FAMILY PROTEIN"/>
    <property type="match status" value="1"/>
</dbReference>
<dbReference type="EMBL" id="JASZZN010000027">
    <property type="protein sequence ID" value="MDM4018854.1"/>
    <property type="molecule type" value="Genomic_DNA"/>
</dbReference>
<name>A0ABT7PQR3_9BACT</name>
<accession>A0ABT7PQR3</accession>
<proteinExistence type="predicted"/>
<evidence type="ECO:0000259" key="1">
    <source>
        <dbReference type="Pfam" id="PF05050"/>
    </source>
</evidence>
<dbReference type="GO" id="GO:0032259">
    <property type="term" value="P:methylation"/>
    <property type="evidence" value="ECO:0007669"/>
    <property type="project" value="UniProtKB-KW"/>
</dbReference>
<comment type="caution">
    <text evidence="2">The sequence shown here is derived from an EMBL/GenBank/DDBJ whole genome shotgun (WGS) entry which is preliminary data.</text>
</comment>
<keyword evidence="2" id="KW-0808">Transferase</keyword>
<protein>
    <submittedName>
        <fullName evidence="2">FkbM family methyltransferase</fullName>
    </submittedName>
</protein>
<dbReference type="GO" id="GO:0008168">
    <property type="term" value="F:methyltransferase activity"/>
    <property type="evidence" value="ECO:0007669"/>
    <property type="project" value="UniProtKB-KW"/>
</dbReference>
<reference evidence="2 3" key="1">
    <citation type="submission" date="2023-06" db="EMBL/GenBank/DDBJ databases">
        <title>Roseiconus lacunae JC819 isolated from Gulf of Mannar region, Tamil Nadu.</title>
        <authorList>
            <person name="Pk S."/>
            <person name="Ch S."/>
            <person name="Ch V.R."/>
        </authorList>
    </citation>
    <scope>NUCLEOTIDE SEQUENCE [LARGE SCALE GENOMIC DNA]</scope>
    <source>
        <strain evidence="2 3">JC819</strain>
    </source>
</reference>
<organism evidence="2 3">
    <name type="scientific">Roseiconus lacunae</name>
    <dbReference type="NCBI Taxonomy" id="2605694"/>
    <lineage>
        <taxon>Bacteria</taxon>
        <taxon>Pseudomonadati</taxon>
        <taxon>Planctomycetota</taxon>
        <taxon>Planctomycetia</taxon>
        <taxon>Pirellulales</taxon>
        <taxon>Pirellulaceae</taxon>
        <taxon>Roseiconus</taxon>
    </lineage>
</organism>
<dbReference type="SUPFAM" id="SSF53335">
    <property type="entry name" value="S-adenosyl-L-methionine-dependent methyltransferases"/>
    <property type="match status" value="1"/>
</dbReference>
<feature type="domain" description="Methyltransferase FkbM" evidence="1">
    <location>
        <begin position="94"/>
        <end position="240"/>
    </location>
</feature>
<keyword evidence="2" id="KW-0489">Methyltransferase</keyword>
<dbReference type="Pfam" id="PF05050">
    <property type="entry name" value="Methyltransf_21"/>
    <property type="match status" value="1"/>
</dbReference>
<keyword evidence="3" id="KW-1185">Reference proteome</keyword>
<evidence type="ECO:0000313" key="3">
    <source>
        <dbReference type="Proteomes" id="UP001239462"/>
    </source>
</evidence>
<dbReference type="PANTHER" id="PTHR34203:SF15">
    <property type="entry name" value="SLL1173 PROTEIN"/>
    <property type="match status" value="1"/>
</dbReference>
<dbReference type="Proteomes" id="UP001239462">
    <property type="component" value="Unassembled WGS sequence"/>
</dbReference>
<sequence length="267" mass="29942">MLKLQNSWTVKFFRENCRFMTPLSAVRLWRFYRAIVKQGTPPTSTLKLTLRKRVEGTVSVRTTGSDMATFKEIVVQGVYDSVPAVLPRCEYIIDLGANIGLASLYFATQYPTANVLAIEPDSDNYSMLKQNLSTCERCSSRRLAVWSRNTSLATDRSHGEDRFSSIRVAPSDQGGANAVPGATLRSIFTESGFPRIDLLKVDIEGAETELLSDSDDWLPLVNAIAIEFHDETRKESRFDELVSQAGFTIVHESSHTVLAVRHQYLKK</sequence>
<dbReference type="NCBIfam" id="TIGR01444">
    <property type="entry name" value="fkbM_fam"/>
    <property type="match status" value="1"/>
</dbReference>
<gene>
    <name evidence="2" type="ORF">QTN89_25595</name>
</gene>
<dbReference type="InterPro" id="IPR006342">
    <property type="entry name" value="FkbM_mtfrase"/>
</dbReference>